<dbReference type="EMBL" id="BTGD01000001">
    <property type="protein sequence ID" value="GMM53460.1"/>
    <property type="molecule type" value="Genomic_DNA"/>
</dbReference>
<name>A0AAV5RPV3_MAUHU</name>
<evidence type="ECO:0000259" key="8">
    <source>
        <dbReference type="Pfam" id="PF00150"/>
    </source>
</evidence>
<protein>
    <submittedName>
        <fullName evidence="9">Glucan exo-1,3-beta-glucosidase</fullName>
    </submittedName>
</protein>
<accession>A0AAV5RPV3</accession>
<dbReference type="SUPFAM" id="SSF51445">
    <property type="entry name" value="(Trans)glycosidases"/>
    <property type="match status" value="1"/>
</dbReference>
<keyword evidence="3 5" id="KW-0326">Glycosidase</keyword>
<evidence type="ECO:0000256" key="7">
    <source>
        <dbReference type="SAM" id="SignalP"/>
    </source>
</evidence>
<evidence type="ECO:0000313" key="9">
    <source>
        <dbReference type="EMBL" id="GMM53460.1"/>
    </source>
</evidence>
<evidence type="ECO:0000256" key="1">
    <source>
        <dbReference type="ARBA" id="ARBA00005641"/>
    </source>
</evidence>
<dbReference type="Gene3D" id="3.20.20.80">
    <property type="entry name" value="Glycosidases"/>
    <property type="match status" value="1"/>
</dbReference>
<proteinExistence type="inferred from homology"/>
<feature type="domain" description="Glycoside hydrolase family 5" evidence="8">
    <location>
        <begin position="126"/>
        <end position="391"/>
    </location>
</feature>
<comment type="similarity">
    <text evidence="1 5">Belongs to the glycosyl hydrolase 5 (cellulase A) family.</text>
</comment>
<dbReference type="PANTHER" id="PTHR31297:SF9">
    <property type="entry name" value="GLUCAN 1,3-BETA-GLUCOSIDASE 2"/>
    <property type="match status" value="1"/>
</dbReference>
<reference evidence="9 10" key="1">
    <citation type="journal article" date="2023" name="Elife">
        <title>Identification of key yeast species and microbe-microbe interactions impacting larval growth of Drosophila in the wild.</title>
        <authorList>
            <person name="Mure A."/>
            <person name="Sugiura Y."/>
            <person name="Maeda R."/>
            <person name="Honda K."/>
            <person name="Sakurai N."/>
            <person name="Takahashi Y."/>
            <person name="Watada M."/>
            <person name="Katoh T."/>
            <person name="Gotoh A."/>
            <person name="Gotoh Y."/>
            <person name="Taniguchi I."/>
            <person name="Nakamura K."/>
            <person name="Hayashi T."/>
            <person name="Katayama T."/>
            <person name="Uemura T."/>
            <person name="Hattori Y."/>
        </authorList>
    </citation>
    <scope>NUCLEOTIDE SEQUENCE [LARGE SCALE GENOMIC DNA]</scope>
    <source>
        <strain evidence="9 10">KH-74</strain>
    </source>
</reference>
<evidence type="ECO:0000256" key="5">
    <source>
        <dbReference type="RuleBase" id="RU361153"/>
    </source>
</evidence>
<dbReference type="GO" id="GO:0071555">
    <property type="term" value="P:cell wall organization"/>
    <property type="evidence" value="ECO:0007669"/>
    <property type="project" value="UniProtKB-KW"/>
</dbReference>
<dbReference type="InterPro" id="IPR017853">
    <property type="entry name" value="GH"/>
</dbReference>
<feature type="compositionally biased region" description="Low complexity" evidence="6">
    <location>
        <begin position="520"/>
        <end position="534"/>
    </location>
</feature>
<sequence length="586" mass="65482">MQLNTLLSVIGGVLAVSTPSSATIIAPKGDTGLTPAQHSILQKRFDSYYASNNANANKVRGITLGGWLVTEPYITPTLYNYATQLMANSTHNTKRYNVFNSSIIDEYTMCQALGYETAENILAQHYDGWINETDFQQIAEDGFNLVRIPVGYWAWKQNHSTNAYPEGITFKDPYVGEGLQLRYLNKAIAWAEKYGLNVWLDLHGAPGSQNGFDNSGQRNFYDDLDWLRDGTGTWNLTLAIWRSMFDEYLNSSSAIVGVEVMNEPLSTKIDIWDITQAYYDAWRLFSARENRTANTTFVIHDAFEGTGHWNLEFNPKYTNVSAPHGVGFNSSSYPLRDSHQVLVDHHHYEVFTDWQLANTQYGRLMDIVNFGDSIAEQELQYHPAVVGEWSGAITDCAHWLNGVGVGARYDGSYYKTTEYTTDDKPVGTCYSQNPISQWNDTYKRDVRQFIEAQLATYTAQTTGWIFWNWKTETAYEWDYTQLKKAGLFPVPLDNYTYFGSDGKMLADVSASLSSEAYPYTSTKGSSSGSGTNTKTKTKSTKSHNGAAGIVRRGSTAGLDANAPFYSQTLSFVTVALLGGLIAAQLL</sequence>
<keyword evidence="4" id="KW-0961">Cell wall biogenesis/degradation</keyword>
<keyword evidence="2 5" id="KW-0378">Hydrolase</keyword>
<evidence type="ECO:0000256" key="6">
    <source>
        <dbReference type="SAM" id="MobiDB-lite"/>
    </source>
</evidence>
<dbReference type="Proteomes" id="UP001377567">
    <property type="component" value="Unassembled WGS sequence"/>
</dbReference>
<dbReference type="GO" id="GO:0005576">
    <property type="term" value="C:extracellular region"/>
    <property type="evidence" value="ECO:0007669"/>
    <property type="project" value="TreeGrafter"/>
</dbReference>
<dbReference type="InterPro" id="IPR050386">
    <property type="entry name" value="Glycosyl_hydrolase_5"/>
</dbReference>
<gene>
    <name evidence="9" type="ORF">DAKH74_000760</name>
</gene>
<evidence type="ECO:0000256" key="2">
    <source>
        <dbReference type="ARBA" id="ARBA00022801"/>
    </source>
</evidence>
<dbReference type="PANTHER" id="PTHR31297">
    <property type="entry name" value="GLUCAN ENDO-1,6-BETA-GLUCOSIDASE B"/>
    <property type="match status" value="1"/>
</dbReference>
<dbReference type="GO" id="GO:0004338">
    <property type="term" value="F:glucan exo-1,3-beta-glucosidase activity"/>
    <property type="evidence" value="ECO:0007669"/>
    <property type="project" value="TreeGrafter"/>
</dbReference>
<dbReference type="AlphaFoldDB" id="A0AAV5RPV3"/>
<evidence type="ECO:0000313" key="10">
    <source>
        <dbReference type="Proteomes" id="UP001377567"/>
    </source>
</evidence>
<dbReference type="InterPro" id="IPR001547">
    <property type="entry name" value="Glyco_hydro_5"/>
</dbReference>
<keyword evidence="7" id="KW-0732">Signal</keyword>
<comment type="caution">
    <text evidence="9">The sequence shown here is derived from an EMBL/GenBank/DDBJ whole genome shotgun (WGS) entry which is preliminary data.</text>
</comment>
<evidence type="ECO:0000256" key="3">
    <source>
        <dbReference type="ARBA" id="ARBA00023295"/>
    </source>
</evidence>
<dbReference type="InterPro" id="IPR018087">
    <property type="entry name" value="Glyco_hydro_5_CS"/>
</dbReference>
<keyword evidence="10" id="KW-1185">Reference proteome</keyword>
<organism evidence="9 10">
    <name type="scientific">Maudiozyma humilis</name>
    <name type="common">Sour dough yeast</name>
    <name type="synonym">Kazachstania humilis</name>
    <dbReference type="NCBI Taxonomy" id="51915"/>
    <lineage>
        <taxon>Eukaryota</taxon>
        <taxon>Fungi</taxon>
        <taxon>Dikarya</taxon>
        <taxon>Ascomycota</taxon>
        <taxon>Saccharomycotina</taxon>
        <taxon>Saccharomycetes</taxon>
        <taxon>Saccharomycetales</taxon>
        <taxon>Saccharomycetaceae</taxon>
        <taxon>Maudiozyma</taxon>
    </lineage>
</organism>
<evidence type="ECO:0000256" key="4">
    <source>
        <dbReference type="ARBA" id="ARBA00023316"/>
    </source>
</evidence>
<feature type="chain" id="PRO_5044022894" evidence="7">
    <location>
        <begin position="16"/>
        <end position="586"/>
    </location>
</feature>
<dbReference type="GO" id="GO:0009986">
    <property type="term" value="C:cell surface"/>
    <property type="evidence" value="ECO:0007669"/>
    <property type="project" value="TreeGrafter"/>
</dbReference>
<dbReference type="Pfam" id="PF00150">
    <property type="entry name" value="Cellulase"/>
    <property type="match status" value="1"/>
</dbReference>
<dbReference type="PROSITE" id="PS00659">
    <property type="entry name" value="GLYCOSYL_HYDROL_F5"/>
    <property type="match status" value="1"/>
</dbReference>
<feature type="signal peptide" evidence="7">
    <location>
        <begin position="1"/>
        <end position="15"/>
    </location>
</feature>
<dbReference type="GO" id="GO:0009251">
    <property type="term" value="P:glucan catabolic process"/>
    <property type="evidence" value="ECO:0007669"/>
    <property type="project" value="TreeGrafter"/>
</dbReference>
<feature type="region of interest" description="Disordered" evidence="6">
    <location>
        <begin position="518"/>
        <end position="546"/>
    </location>
</feature>